<gene>
    <name evidence="2" type="ordered locus">Metvu_0413</name>
</gene>
<accession>C9RFC1</accession>
<dbReference type="EMBL" id="CP001787">
    <property type="protein sequence ID" value="ACX72273.1"/>
    <property type="molecule type" value="Genomic_DNA"/>
</dbReference>
<evidence type="ECO:0000313" key="2">
    <source>
        <dbReference type="EMBL" id="ACX72273.1"/>
    </source>
</evidence>
<dbReference type="PANTHER" id="PTHR13754">
    <property type="entry name" value="METALLO-BETA-LACTAMASE SUPERFAMILY PROTEIN"/>
    <property type="match status" value="1"/>
</dbReference>
<dbReference type="eggNOG" id="arCOG00503">
    <property type="taxonomic scope" value="Archaea"/>
</dbReference>
<dbReference type="CDD" id="cd07713">
    <property type="entry name" value="DHPS-like_MBL-fold"/>
    <property type="match status" value="1"/>
</dbReference>
<dbReference type="STRING" id="579137.Metvu_0413"/>
<dbReference type="AlphaFoldDB" id="C9RFC1"/>
<dbReference type="HOGENOM" id="CLU_036012_0_0_2"/>
<dbReference type="Gene3D" id="3.60.15.10">
    <property type="entry name" value="Ribonuclease Z/Hydroxyacylglutathione hydrolase-like"/>
    <property type="match status" value="1"/>
</dbReference>
<evidence type="ECO:0000313" key="3">
    <source>
        <dbReference type="Proteomes" id="UP000002063"/>
    </source>
</evidence>
<dbReference type="InterPro" id="IPR052926">
    <property type="entry name" value="Metallo-beta-lactamase_dom"/>
</dbReference>
<dbReference type="Pfam" id="PF00753">
    <property type="entry name" value="Lactamase_B"/>
    <property type="match status" value="1"/>
</dbReference>
<dbReference type="PANTHER" id="PTHR13754:SF18">
    <property type="entry name" value="7,8-DIHYDROPTERIN-6-METHYL-4-(BETA-D-RIBOFURANOSYL)-AMINOBENZENE-5'-PHOSPHATE SYNTHASE"/>
    <property type="match status" value="1"/>
</dbReference>
<reference evidence="2" key="1">
    <citation type="submission" date="2009-10" db="EMBL/GenBank/DDBJ databases">
        <title>Complete sequence of chromosome of Methanocaldococcus vulcanius M7.</title>
        <authorList>
            <consortium name="US DOE Joint Genome Institute"/>
            <person name="Lucas S."/>
            <person name="Copeland A."/>
            <person name="Lapidus A."/>
            <person name="Glavina del Rio T."/>
            <person name="Dalin E."/>
            <person name="Tice H."/>
            <person name="Bruce D."/>
            <person name="Goodwin L."/>
            <person name="Pitluck S."/>
            <person name="Lcollab F.I."/>
            <person name="Brettin T."/>
            <person name="Detter J.C."/>
            <person name="Han C."/>
            <person name="Tapia R."/>
            <person name="Kuske C.R."/>
            <person name="Schmutz J."/>
            <person name="Larimer F."/>
            <person name="Land M."/>
            <person name="Hauser L."/>
            <person name="Kyrpides N."/>
            <person name="Ovchinikova G."/>
            <person name="Sieprawska-Lupa M."/>
            <person name="Whitman W.B."/>
            <person name="Woyke T."/>
        </authorList>
    </citation>
    <scope>NUCLEOTIDE SEQUENCE [LARGE SCALE GENOMIC DNA]</scope>
    <source>
        <strain evidence="2">M7</strain>
    </source>
</reference>
<dbReference type="InterPro" id="IPR036866">
    <property type="entry name" value="RibonucZ/Hydroxyglut_hydro"/>
</dbReference>
<organism evidence="2 3">
    <name type="scientific">Methanocaldococcus vulcanius (strain ATCC 700851 / DSM 12094 / M7)</name>
    <name type="common">Methanococcus vulcanius</name>
    <dbReference type="NCBI Taxonomy" id="579137"/>
    <lineage>
        <taxon>Archaea</taxon>
        <taxon>Methanobacteriati</taxon>
        <taxon>Methanobacteriota</taxon>
        <taxon>Methanomada group</taxon>
        <taxon>Methanococci</taxon>
        <taxon>Methanococcales</taxon>
        <taxon>Methanocaldococcaceae</taxon>
        <taxon>Methanocaldococcus</taxon>
    </lineage>
</organism>
<dbReference type="InterPro" id="IPR001279">
    <property type="entry name" value="Metallo-B-lactamas"/>
</dbReference>
<dbReference type="SUPFAM" id="SSF56281">
    <property type="entry name" value="Metallo-hydrolase/oxidoreductase"/>
    <property type="match status" value="1"/>
</dbReference>
<dbReference type="GO" id="GO:0016740">
    <property type="term" value="F:transferase activity"/>
    <property type="evidence" value="ECO:0007669"/>
    <property type="project" value="TreeGrafter"/>
</dbReference>
<dbReference type="KEGG" id="mvu:Metvu_0413"/>
<proteinExistence type="predicted"/>
<sequence>MFITFKNLFGDNLIKILVDNTAYKKFFAQHGFSALIESKGKRILFDAGQHPKIIEENLKLFDEKEGFDYVVLSHGHYDHCDGLKYIIDNELINGKVIVHKDAFLEKYAGKRYIGMSDEVRNYLLKKADLEMITKPYKIDKNIIVSGEVPRTFPYEMERFMCIKNGKLVEDELKDDMFLIANGILITGCSHSGIINVVEYGKKLSEIEGVLGGFHLGGVSEPYLNEVVNYFKSQPFWIMPMHCTGFKASVKLSQLKNFVYGHVGKVINF</sequence>
<protein>
    <submittedName>
        <fullName evidence="2">Beta-lactamase domain protein</fullName>
    </submittedName>
</protein>
<dbReference type="InterPro" id="IPR041712">
    <property type="entry name" value="DHPS-like_MBL-fold"/>
</dbReference>
<name>C9RFC1_METVM</name>
<dbReference type="Proteomes" id="UP000002063">
    <property type="component" value="Chromosome"/>
</dbReference>
<keyword evidence="3" id="KW-1185">Reference proteome</keyword>
<feature type="domain" description="Metallo-beta-lactamase" evidence="1">
    <location>
        <begin position="30"/>
        <end position="241"/>
    </location>
</feature>
<evidence type="ECO:0000259" key="1">
    <source>
        <dbReference type="SMART" id="SM00849"/>
    </source>
</evidence>
<dbReference type="SMART" id="SM00849">
    <property type="entry name" value="Lactamase_B"/>
    <property type="match status" value="1"/>
</dbReference>